<name>A0A1F6WN77_9BACT</name>
<dbReference type="Proteomes" id="UP000178184">
    <property type="component" value="Unassembled WGS sequence"/>
</dbReference>
<evidence type="ECO:0000313" key="1">
    <source>
        <dbReference type="EMBL" id="OGI83284.1"/>
    </source>
</evidence>
<dbReference type="EMBL" id="MFUO01000031">
    <property type="protein sequence ID" value="OGI83284.1"/>
    <property type="molecule type" value="Genomic_DNA"/>
</dbReference>
<evidence type="ECO:0008006" key="3">
    <source>
        <dbReference type="Google" id="ProtNLM"/>
    </source>
</evidence>
<reference evidence="1 2" key="1">
    <citation type="journal article" date="2016" name="Nat. Commun.">
        <title>Thousands of microbial genomes shed light on interconnected biogeochemical processes in an aquifer system.</title>
        <authorList>
            <person name="Anantharaman K."/>
            <person name="Brown C.T."/>
            <person name="Hug L.A."/>
            <person name="Sharon I."/>
            <person name="Castelle C.J."/>
            <person name="Probst A.J."/>
            <person name="Thomas B.C."/>
            <person name="Singh A."/>
            <person name="Wilkins M.J."/>
            <person name="Karaoz U."/>
            <person name="Brodie E.L."/>
            <person name="Williams K.H."/>
            <person name="Hubbard S.S."/>
            <person name="Banfield J.F."/>
        </authorList>
    </citation>
    <scope>NUCLEOTIDE SEQUENCE [LARGE SCALE GENOMIC DNA]</scope>
</reference>
<dbReference type="SUPFAM" id="SSF63446">
    <property type="entry name" value="Type I dockerin domain"/>
    <property type="match status" value="1"/>
</dbReference>
<protein>
    <recommendedName>
        <fullName evidence="3">Dockerin domain-containing protein</fullName>
    </recommendedName>
</protein>
<organism evidence="1 2">
    <name type="scientific">Candidatus Nomurabacteria bacterium RIFCSPLOWO2_01_FULL_33_17</name>
    <dbReference type="NCBI Taxonomy" id="1801764"/>
    <lineage>
        <taxon>Bacteria</taxon>
        <taxon>Candidatus Nomuraibacteriota</taxon>
    </lineage>
</organism>
<sequence>MRIKIIIILIILIFGTTNFVLAVTENVDISATVLGCGDDTIGVGESCDGADLGGASCVSQGFASGTLTCTSLCAFNTSSCIASSTPAPTSSGGGVILPTTTGVIFSGNTIPLGKVYILKDGQLISTIVADENGNFNTQINGISTGPYTFSVYGENKQKMRSSLLSFPVHLTNSSNTTIDNIVINKDSFILDSYGFSYLRPDINHDRRVNFLDFSIMRIWYKKYAPPAYVELNNDNKVDLVDFSIMGYYWTG</sequence>
<dbReference type="InterPro" id="IPR036439">
    <property type="entry name" value="Dockerin_dom_sf"/>
</dbReference>
<dbReference type="GO" id="GO:0000272">
    <property type="term" value="P:polysaccharide catabolic process"/>
    <property type="evidence" value="ECO:0007669"/>
    <property type="project" value="InterPro"/>
</dbReference>
<dbReference type="Gene3D" id="1.10.1330.10">
    <property type="entry name" value="Dockerin domain"/>
    <property type="match status" value="1"/>
</dbReference>
<accession>A0A1F6WN77</accession>
<dbReference type="AlphaFoldDB" id="A0A1F6WN77"/>
<evidence type="ECO:0000313" key="2">
    <source>
        <dbReference type="Proteomes" id="UP000178184"/>
    </source>
</evidence>
<proteinExistence type="predicted"/>
<comment type="caution">
    <text evidence="1">The sequence shown here is derived from an EMBL/GenBank/DDBJ whole genome shotgun (WGS) entry which is preliminary data.</text>
</comment>
<dbReference type="STRING" id="1801764.A2903_02830"/>
<gene>
    <name evidence="1" type="ORF">A2903_02830</name>
</gene>